<feature type="compositionally biased region" description="Low complexity" evidence="1">
    <location>
        <begin position="7"/>
        <end position="20"/>
    </location>
</feature>
<dbReference type="Proteomes" id="UP000585474">
    <property type="component" value="Unassembled WGS sequence"/>
</dbReference>
<protein>
    <submittedName>
        <fullName evidence="2">Uncharacterized protein</fullName>
    </submittedName>
</protein>
<evidence type="ECO:0000313" key="3">
    <source>
        <dbReference type="Proteomes" id="UP000585474"/>
    </source>
</evidence>
<dbReference type="EMBL" id="BJWL01000013">
    <property type="protein sequence ID" value="GFY98722.1"/>
    <property type="molecule type" value="Genomic_DNA"/>
</dbReference>
<gene>
    <name evidence="2" type="ORF">Acr_13g0001230</name>
</gene>
<dbReference type="AlphaFoldDB" id="A0A7J0FJ56"/>
<name>A0A7J0FJ56_9ERIC</name>
<feature type="region of interest" description="Disordered" evidence="1">
    <location>
        <begin position="1"/>
        <end position="88"/>
    </location>
</feature>
<dbReference type="OrthoDB" id="10600624at2759"/>
<evidence type="ECO:0000256" key="1">
    <source>
        <dbReference type="SAM" id="MobiDB-lite"/>
    </source>
</evidence>
<accession>A0A7J0FJ56</accession>
<comment type="caution">
    <text evidence="2">The sequence shown here is derived from an EMBL/GenBank/DDBJ whole genome shotgun (WGS) entry which is preliminary data.</text>
</comment>
<sequence>MVETRRSSSSSKRPLSSPLPNGKRSKAAEDSSSTTEKPCAPPDETLASVKESEVRSSDPAKVTQSSDGIDSTVLEKSPDVQVEGEPLGSPTCLGELFSLACDSAMDAEKAKNSVASALNKKPNCQGRMGKTSISVLSGEERVFQTMSIPVITELHCVS</sequence>
<proteinExistence type="predicted"/>
<evidence type="ECO:0000313" key="2">
    <source>
        <dbReference type="EMBL" id="GFY98722.1"/>
    </source>
</evidence>
<organism evidence="2 3">
    <name type="scientific">Actinidia rufa</name>
    <dbReference type="NCBI Taxonomy" id="165716"/>
    <lineage>
        <taxon>Eukaryota</taxon>
        <taxon>Viridiplantae</taxon>
        <taxon>Streptophyta</taxon>
        <taxon>Embryophyta</taxon>
        <taxon>Tracheophyta</taxon>
        <taxon>Spermatophyta</taxon>
        <taxon>Magnoliopsida</taxon>
        <taxon>eudicotyledons</taxon>
        <taxon>Gunneridae</taxon>
        <taxon>Pentapetalae</taxon>
        <taxon>asterids</taxon>
        <taxon>Ericales</taxon>
        <taxon>Actinidiaceae</taxon>
        <taxon>Actinidia</taxon>
    </lineage>
</organism>
<keyword evidence="3" id="KW-1185">Reference proteome</keyword>
<reference evidence="2 3" key="1">
    <citation type="submission" date="2019-07" db="EMBL/GenBank/DDBJ databases">
        <title>De Novo Assembly of kiwifruit Actinidia rufa.</title>
        <authorList>
            <person name="Sugita-Konishi S."/>
            <person name="Sato K."/>
            <person name="Mori E."/>
            <person name="Abe Y."/>
            <person name="Kisaki G."/>
            <person name="Hamano K."/>
            <person name="Suezawa K."/>
            <person name="Otani M."/>
            <person name="Fukuda T."/>
            <person name="Manabe T."/>
            <person name="Gomi K."/>
            <person name="Tabuchi M."/>
            <person name="Akimitsu K."/>
            <person name="Kataoka I."/>
        </authorList>
    </citation>
    <scope>NUCLEOTIDE SEQUENCE [LARGE SCALE GENOMIC DNA]</scope>
    <source>
        <strain evidence="3">cv. Fuchu</strain>
    </source>
</reference>